<dbReference type="RefSeq" id="WP_349300568.1">
    <property type="nucleotide sequence ID" value="NZ_JBEDNQ010000010.1"/>
</dbReference>
<comment type="caution">
    <text evidence="2">The sequence shown here is derived from an EMBL/GenBank/DDBJ whole genome shotgun (WGS) entry which is preliminary data.</text>
</comment>
<gene>
    <name evidence="2" type="ORF">WIS52_23780</name>
</gene>
<evidence type="ECO:0000259" key="1">
    <source>
        <dbReference type="SMART" id="SM00849"/>
    </source>
</evidence>
<protein>
    <recommendedName>
        <fullName evidence="1">Metallo-beta-lactamase domain-containing protein</fullName>
    </recommendedName>
</protein>
<proteinExistence type="predicted"/>
<accession>A0ABV1KJJ7</accession>
<evidence type="ECO:0000313" key="3">
    <source>
        <dbReference type="Proteomes" id="UP001494902"/>
    </source>
</evidence>
<organism evidence="2 3">
    <name type="scientific">Pseudonocardia nematodicida</name>
    <dbReference type="NCBI Taxonomy" id="1206997"/>
    <lineage>
        <taxon>Bacteria</taxon>
        <taxon>Bacillati</taxon>
        <taxon>Actinomycetota</taxon>
        <taxon>Actinomycetes</taxon>
        <taxon>Pseudonocardiales</taxon>
        <taxon>Pseudonocardiaceae</taxon>
        <taxon>Pseudonocardia</taxon>
    </lineage>
</organism>
<dbReference type="PANTHER" id="PTHR42773">
    <property type="entry name" value="METALLO-BETA-LACTAMASE-RELATED"/>
    <property type="match status" value="1"/>
</dbReference>
<dbReference type="SUPFAM" id="SSF56281">
    <property type="entry name" value="Metallo-hydrolase/oxidoreductase"/>
    <property type="match status" value="1"/>
</dbReference>
<dbReference type="InterPro" id="IPR001279">
    <property type="entry name" value="Metallo-B-lactamas"/>
</dbReference>
<dbReference type="EMBL" id="JBEDNQ010000010">
    <property type="protein sequence ID" value="MEQ3553503.1"/>
    <property type="molecule type" value="Genomic_DNA"/>
</dbReference>
<evidence type="ECO:0000313" key="2">
    <source>
        <dbReference type="EMBL" id="MEQ3553503.1"/>
    </source>
</evidence>
<dbReference type="Proteomes" id="UP001494902">
    <property type="component" value="Unassembled WGS sequence"/>
</dbReference>
<dbReference type="SMART" id="SM00849">
    <property type="entry name" value="Lactamase_B"/>
    <property type="match status" value="1"/>
</dbReference>
<reference evidence="2 3" key="1">
    <citation type="submission" date="2024-03" db="EMBL/GenBank/DDBJ databases">
        <title>Draft genome sequence of Pseudonocardia nematodicida JCM 31783.</title>
        <authorList>
            <person name="Butdee W."/>
            <person name="Duangmal K."/>
        </authorList>
    </citation>
    <scope>NUCLEOTIDE SEQUENCE [LARGE SCALE GENOMIC DNA]</scope>
    <source>
        <strain evidence="2 3">JCM 31783</strain>
    </source>
</reference>
<keyword evidence="3" id="KW-1185">Reference proteome</keyword>
<dbReference type="Gene3D" id="3.60.15.10">
    <property type="entry name" value="Ribonuclease Z/Hydroxyacylglutathione hydrolase-like"/>
    <property type="match status" value="1"/>
</dbReference>
<name>A0ABV1KJJ7_9PSEU</name>
<sequence>MMIDTPKYRPALARRFENAVGRVTDVLLTHVDHVAHGRQWADKLGARLWIHEGDLDSRPDADCVIRGHDPVEIGPGMIAHPFPGHSPGTTLFIADEKFCFAGDALFWSETHHRLDLADTVVYDSVKRWARSVEKGADELTFEWVLPGHGPYHRLPAEQMRQRMRALAKRAVHFEEPEADDYGAVRY</sequence>
<feature type="domain" description="Metallo-beta-lactamase" evidence="1">
    <location>
        <begin position="17"/>
        <end position="148"/>
    </location>
</feature>
<dbReference type="InterPro" id="IPR036866">
    <property type="entry name" value="RibonucZ/Hydroxyglut_hydro"/>
</dbReference>
<dbReference type="PANTHER" id="PTHR42773:SF1">
    <property type="entry name" value="METALLO-BETA-LACTAMASE FAMILY PROTEIN"/>
    <property type="match status" value="1"/>
</dbReference>